<keyword evidence="6 9" id="KW-0418">Kinase</keyword>
<accession>A0AA37T7U0</accession>
<dbReference type="SMART" id="SM00065">
    <property type="entry name" value="GAF"/>
    <property type="match status" value="1"/>
</dbReference>
<dbReference type="Gene3D" id="3.30.450.40">
    <property type="match status" value="1"/>
</dbReference>
<evidence type="ECO:0000256" key="4">
    <source>
        <dbReference type="ARBA" id="ARBA00022679"/>
    </source>
</evidence>
<dbReference type="RefSeq" id="WP_238199467.1">
    <property type="nucleotide sequence ID" value="NZ_BPQZ01000038.1"/>
</dbReference>
<dbReference type="Pfam" id="PF13185">
    <property type="entry name" value="GAF_2"/>
    <property type="match status" value="1"/>
</dbReference>
<dbReference type="EC" id="2.7.13.3" evidence="2"/>
<organism evidence="9 10">
    <name type="scientific">Methylobacterium tardum</name>
    <dbReference type="NCBI Taxonomy" id="374432"/>
    <lineage>
        <taxon>Bacteria</taxon>
        <taxon>Pseudomonadati</taxon>
        <taxon>Pseudomonadota</taxon>
        <taxon>Alphaproteobacteria</taxon>
        <taxon>Hyphomicrobiales</taxon>
        <taxon>Methylobacteriaceae</taxon>
        <taxon>Methylobacterium</taxon>
    </lineage>
</organism>
<evidence type="ECO:0000313" key="9">
    <source>
        <dbReference type="EMBL" id="GLS68226.1"/>
    </source>
</evidence>
<evidence type="ECO:0000256" key="6">
    <source>
        <dbReference type="ARBA" id="ARBA00022777"/>
    </source>
</evidence>
<dbReference type="InterPro" id="IPR011495">
    <property type="entry name" value="Sig_transdc_His_kin_sub2_dim/P"/>
</dbReference>
<dbReference type="PANTHER" id="PTHR41523:SF8">
    <property type="entry name" value="ETHYLENE RESPONSE SENSOR PROTEIN"/>
    <property type="match status" value="1"/>
</dbReference>
<evidence type="ECO:0000256" key="2">
    <source>
        <dbReference type="ARBA" id="ARBA00012438"/>
    </source>
</evidence>
<dbReference type="SUPFAM" id="SSF55781">
    <property type="entry name" value="GAF domain-like"/>
    <property type="match status" value="1"/>
</dbReference>
<evidence type="ECO:0000256" key="7">
    <source>
        <dbReference type="ARBA" id="ARBA00022840"/>
    </source>
</evidence>
<dbReference type="GO" id="GO:0005524">
    <property type="term" value="F:ATP binding"/>
    <property type="evidence" value="ECO:0007669"/>
    <property type="project" value="UniProtKB-KW"/>
</dbReference>
<proteinExistence type="predicted"/>
<dbReference type="InterPro" id="IPR029016">
    <property type="entry name" value="GAF-like_dom_sf"/>
</dbReference>
<gene>
    <name evidence="9" type="ORF">GCM10007890_02380</name>
</gene>
<keyword evidence="3" id="KW-0597">Phosphoprotein</keyword>
<dbReference type="PANTHER" id="PTHR41523">
    <property type="entry name" value="TWO-COMPONENT SYSTEM SENSOR PROTEIN"/>
    <property type="match status" value="1"/>
</dbReference>
<dbReference type="InterPro" id="IPR005467">
    <property type="entry name" value="His_kinase_dom"/>
</dbReference>
<comment type="catalytic activity">
    <reaction evidence="1">
        <text>ATP + protein L-histidine = ADP + protein N-phospho-L-histidine.</text>
        <dbReference type="EC" id="2.7.13.3"/>
    </reaction>
</comment>
<keyword evidence="10" id="KW-1185">Reference proteome</keyword>
<reference evidence="10" key="1">
    <citation type="journal article" date="2019" name="Int. J. Syst. Evol. Microbiol.">
        <title>The Global Catalogue of Microorganisms (GCM) 10K type strain sequencing project: providing services to taxonomists for standard genome sequencing and annotation.</title>
        <authorList>
            <consortium name="The Broad Institute Genomics Platform"/>
            <consortium name="The Broad Institute Genome Sequencing Center for Infectious Disease"/>
            <person name="Wu L."/>
            <person name="Ma J."/>
        </authorList>
    </citation>
    <scope>NUCLEOTIDE SEQUENCE [LARGE SCALE GENOMIC DNA]</scope>
    <source>
        <strain evidence="10">NBRC 103632</strain>
    </source>
</reference>
<evidence type="ECO:0000256" key="3">
    <source>
        <dbReference type="ARBA" id="ARBA00022553"/>
    </source>
</evidence>
<keyword evidence="7" id="KW-0067">ATP-binding</keyword>
<dbReference type="InterPro" id="IPR036890">
    <property type="entry name" value="HATPase_C_sf"/>
</dbReference>
<feature type="domain" description="Histidine kinase" evidence="8">
    <location>
        <begin position="212"/>
        <end position="403"/>
    </location>
</feature>
<dbReference type="SUPFAM" id="SSF55874">
    <property type="entry name" value="ATPase domain of HSP90 chaperone/DNA topoisomerase II/histidine kinase"/>
    <property type="match status" value="1"/>
</dbReference>
<evidence type="ECO:0000313" key="10">
    <source>
        <dbReference type="Proteomes" id="UP001157440"/>
    </source>
</evidence>
<evidence type="ECO:0000259" key="8">
    <source>
        <dbReference type="PROSITE" id="PS50109"/>
    </source>
</evidence>
<keyword evidence="4" id="KW-0808">Transferase</keyword>
<dbReference type="InterPro" id="IPR003018">
    <property type="entry name" value="GAF"/>
</dbReference>
<comment type="caution">
    <text evidence="9">The sequence shown here is derived from an EMBL/GenBank/DDBJ whole genome shotgun (WGS) entry which is preliminary data.</text>
</comment>
<dbReference type="Gene3D" id="3.30.450.20">
    <property type="entry name" value="PAS domain"/>
    <property type="match status" value="1"/>
</dbReference>
<dbReference type="Pfam" id="PF07568">
    <property type="entry name" value="HisKA_2"/>
    <property type="match status" value="1"/>
</dbReference>
<dbReference type="Pfam" id="PF02518">
    <property type="entry name" value="HATPase_c"/>
    <property type="match status" value="1"/>
</dbReference>
<evidence type="ECO:0000256" key="5">
    <source>
        <dbReference type="ARBA" id="ARBA00022741"/>
    </source>
</evidence>
<dbReference type="Gene3D" id="3.30.565.10">
    <property type="entry name" value="Histidine kinase-like ATPase, C-terminal domain"/>
    <property type="match status" value="1"/>
</dbReference>
<dbReference type="AlphaFoldDB" id="A0AA37T7U0"/>
<protein>
    <recommendedName>
        <fullName evidence="2">histidine kinase</fullName>
        <ecNumber evidence="2">2.7.13.3</ecNumber>
    </recommendedName>
</protein>
<keyword evidence="5" id="KW-0547">Nucleotide-binding</keyword>
<dbReference type="EMBL" id="BSPL01000004">
    <property type="protein sequence ID" value="GLS68226.1"/>
    <property type="molecule type" value="Genomic_DNA"/>
</dbReference>
<evidence type="ECO:0000256" key="1">
    <source>
        <dbReference type="ARBA" id="ARBA00000085"/>
    </source>
</evidence>
<dbReference type="InterPro" id="IPR003594">
    <property type="entry name" value="HATPase_dom"/>
</dbReference>
<dbReference type="Proteomes" id="UP001157440">
    <property type="component" value="Unassembled WGS sequence"/>
</dbReference>
<dbReference type="SMART" id="SM00387">
    <property type="entry name" value="HATPase_c"/>
    <property type="match status" value="1"/>
</dbReference>
<dbReference type="GO" id="GO:0004673">
    <property type="term" value="F:protein histidine kinase activity"/>
    <property type="evidence" value="ECO:0007669"/>
    <property type="project" value="UniProtKB-EC"/>
</dbReference>
<dbReference type="PROSITE" id="PS50109">
    <property type="entry name" value="HIS_KIN"/>
    <property type="match status" value="1"/>
</dbReference>
<sequence length="409" mass="44458">MHDDHATAPAVAPEQGGGAAEELAYRLRQQQLTAEFGHFALRTHDTAALLQEATRVCAIGLHSEYCKAMEYLPNEQQFIVRAGVGWKPGVVGHARAGADTGSPAGYAFQTGEPVISNHLKAETRFRTPKILIEHGVKRAINVLIQGEGERFGVLEVDSPTEGRFTNADLAFMQGFANLLGVAIERQQVEEALRASETLLEQALAHKEVLTREISHRVKNSLTIVAGLLSMQSRMSDNPDLTRALADAQTRVQTIASVHDRLWRNDEVHTVNLAEFMGELCEQLRSSAGPKQRLTGDFTPVTIATDQAVPLGLLINELVTNALKYAYPDRAGDVHISIRPDEAGHLRLTVCDQGAGLPPDFDAARSKSLGMKLIASLGRQLGGRPEWQSADPGTRFVLDFFPQHTSAAGA</sequence>
<name>A0AA37T7U0_9HYPH</name>